<comment type="caution">
    <text evidence="1">The sequence shown here is derived from an EMBL/GenBank/DDBJ whole genome shotgun (WGS) entry which is preliminary data.</text>
</comment>
<dbReference type="Proteomes" id="UP001150217">
    <property type="component" value="Unassembled WGS sequence"/>
</dbReference>
<proteinExistence type="predicted"/>
<reference evidence="1" key="1">
    <citation type="submission" date="2022-08" db="EMBL/GenBank/DDBJ databases">
        <title>A Global Phylogenomic Analysis of the Shiitake Genus Lentinula.</title>
        <authorList>
            <consortium name="DOE Joint Genome Institute"/>
            <person name="Sierra-Patev S."/>
            <person name="Min B."/>
            <person name="Naranjo-Ortiz M."/>
            <person name="Looney B."/>
            <person name="Konkel Z."/>
            <person name="Slot J.C."/>
            <person name="Sakamoto Y."/>
            <person name="Steenwyk J.L."/>
            <person name="Rokas A."/>
            <person name="Carro J."/>
            <person name="Camarero S."/>
            <person name="Ferreira P."/>
            <person name="Molpeceres G."/>
            <person name="Ruiz-Duenas F.J."/>
            <person name="Serrano A."/>
            <person name="Henrissat B."/>
            <person name="Drula E."/>
            <person name="Hughes K.W."/>
            <person name="Mata J.L."/>
            <person name="Ishikawa N.K."/>
            <person name="Vargas-Isla R."/>
            <person name="Ushijima S."/>
            <person name="Smith C.A."/>
            <person name="Ahrendt S."/>
            <person name="Andreopoulos W."/>
            <person name="He G."/>
            <person name="Labutti K."/>
            <person name="Lipzen A."/>
            <person name="Ng V."/>
            <person name="Riley R."/>
            <person name="Sandor L."/>
            <person name="Barry K."/>
            <person name="Martinez A.T."/>
            <person name="Xiao Y."/>
            <person name="Gibbons J.G."/>
            <person name="Terashima K."/>
            <person name="Grigoriev I.V."/>
            <person name="Hibbett D.S."/>
        </authorList>
    </citation>
    <scope>NUCLEOTIDE SEQUENCE</scope>
    <source>
        <strain evidence="1">RHP3577 ss4</strain>
    </source>
</reference>
<evidence type="ECO:0000313" key="1">
    <source>
        <dbReference type="EMBL" id="KAJ4477594.1"/>
    </source>
</evidence>
<keyword evidence="2" id="KW-1185">Reference proteome</keyword>
<dbReference type="EMBL" id="JANVFT010000067">
    <property type="protein sequence ID" value="KAJ4477594.1"/>
    <property type="molecule type" value="Genomic_DNA"/>
</dbReference>
<evidence type="ECO:0000313" key="2">
    <source>
        <dbReference type="Proteomes" id="UP001150217"/>
    </source>
</evidence>
<protein>
    <submittedName>
        <fullName evidence="1">Uncharacterized protein</fullName>
    </submittedName>
</protein>
<gene>
    <name evidence="1" type="ORF">C8R41DRAFT_869533</name>
</gene>
<organism evidence="1 2">
    <name type="scientific">Lentinula lateritia</name>
    <dbReference type="NCBI Taxonomy" id="40482"/>
    <lineage>
        <taxon>Eukaryota</taxon>
        <taxon>Fungi</taxon>
        <taxon>Dikarya</taxon>
        <taxon>Basidiomycota</taxon>
        <taxon>Agaricomycotina</taxon>
        <taxon>Agaricomycetes</taxon>
        <taxon>Agaricomycetidae</taxon>
        <taxon>Agaricales</taxon>
        <taxon>Marasmiineae</taxon>
        <taxon>Omphalotaceae</taxon>
        <taxon>Lentinula</taxon>
    </lineage>
</organism>
<sequence>MYTCKHVLSNVEWMSLQEYHQVYSVYSAIDMKFIPWRGYYMYIDQGTWSLTCEESIKQLHRKTAMECGSDFAETVTAKFLCLNLHGFACNLCGSAPDLHGSAYCMELHEVARNCAELCGTAWDWCRGGYGKSSVPMRHANFLKNEVFEESKQAYDSH</sequence>
<name>A0ABQ8V7E5_9AGAR</name>
<accession>A0ABQ8V7E5</accession>